<reference evidence="5 6" key="1">
    <citation type="submission" date="2020-08" db="EMBL/GenBank/DDBJ databases">
        <title>Genomic Encyclopedia of Type Strains, Phase IV (KMG-IV): sequencing the most valuable type-strain genomes for metagenomic binning, comparative biology and taxonomic classification.</title>
        <authorList>
            <person name="Goeker M."/>
        </authorList>
    </citation>
    <scope>NUCLEOTIDE SEQUENCE [LARGE SCALE GENOMIC DNA]</scope>
    <source>
        <strain evidence="5 6">DSM 15895</strain>
    </source>
</reference>
<dbReference type="Pfam" id="PF01212">
    <property type="entry name" value="Beta_elim_lyase"/>
    <property type="match status" value="1"/>
</dbReference>
<dbReference type="GO" id="GO:0004793">
    <property type="term" value="F:threonine aldolase activity"/>
    <property type="evidence" value="ECO:0007669"/>
    <property type="project" value="UniProtKB-EC"/>
</dbReference>
<evidence type="ECO:0000256" key="2">
    <source>
        <dbReference type="ARBA" id="ARBA00006966"/>
    </source>
</evidence>
<dbReference type="PANTHER" id="PTHR48097">
    <property type="entry name" value="L-THREONINE ALDOLASE-RELATED"/>
    <property type="match status" value="1"/>
</dbReference>
<dbReference type="OrthoDB" id="9774495at2"/>
<evidence type="ECO:0000259" key="4">
    <source>
        <dbReference type="Pfam" id="PF01212"/>
    </source>
</evidence>
<evidence type="ECO:0000313" key="5">
    <source>
        <dbReference type="EMBL" id="MBB5178775.1"/>
    </source>
</evidence>
<dbReference type="InterPro" id="IPR015424">
    <property type="entry name" value="PyrdxlP-dep_Trfase"/>
</dbReference>
<dbReference type="RefSeq" id="WP_135502222.1">
    <property type="nucleotide sequence ID" value="NZ_JACHHE010000001.1"/>
</dbReference>
<dbReference type="Proteomes" id="UP000525923">
    <property type="component" value="Unassembled WGS sequence"/>
</dbReference>
<organism evidence="5 6">
    <name type="scientific">Planococcus koreensis</name>
    <dbReference type="NCBI Taxonomy" id="112331"/>
    <lineage>
        <taxon>Bacteria</taxon>
        <taxon>Bacillati</taxon>
        <taxon>Bacillota</taxon>
        <taxon>Bacilli</taxon>
        <taxon>Bacillales</taxon>
        <taxon>Caryophanaceae</taxon>
        <taxon>Planococcus</taxon>
    </lineage>
</organism>
<dbReference type="InterPro" id="IPR015422">
    <property type="entry name" value="PyrdxlP-dep_Trfase_small"/>
</dbReference>
<dbReference type="EC" id="4.1.2.5" evidence="5"/>
<protein>
    <submittedName>
        <fullName evidence="5">Threonine aldolase</fullName>
        <ecNumber evidence="5">4.1.2.5</ecNumber>
    </submittedName>
</protein>
<evidence type="ECO:0000313" key="6">
    <source>
        <dbReference type="Proteomes" id="UP000525923"/>
    </source>
</evidence>
<evidence type="ECO:0000256" key="1">
    <source>
        <dbReference type="ARBA" id="ARBA00001933"/>
    </source>
</evidence>
<feature type="domain" description="Aromatic amino acid beta-eliminating lyase/threonine aldolase" evidence="4">
    <location>
        <begin position="24"/>
        <end position="245"/>
    </location>
</feature>
<dbReference type="EMBL" id="JACHHE010000001">
    <property type="protein sequence ID" value="MBB5178775.1"/>
    <property type="molecule type" value="Genomic_DNA"/>
</dbReference>
<dbReference type="GO" id="GO:0006520">
    <property type="term" value="P:amino acid metabolic process"/>
    <property type="evidence" value="ECO:0007669"/>
    <property type="project" value="InterPro"/>
</dbReference>
<comment type="caution">
    <text evidence="5">The sequence shown here is derived from an EMBL/GenBank/DDBJ whole genome shotgun (WGS) entry which is preliminary data.</text>
</comment>
<dbReference type="Gene3D" id="3.90.1150.10">
    <property type="entry name" value="Aspartate Aminotransferase, domain 1"/>
    <property type="match status" value="1"/>
</dbReference>
<comment type="cofactor">
    <cofactor evidence="1">
        <name>pyridoxal 5'-phosphate</name>
        <dbReference type="ChEBI" id="CHEBI:597326"/>
    </cofactor>
</comment>
<dbReference type="AlphaFoldDB" id="A0A7W8CRQ3"/>
<dbReference type="Gene3D" id="3.40.640.10">
    <property type="entry name" value="Type I PLP-dependent aspartate aminotransferase-like (Major domain)"/>
    <property type="match status" value="1"/>
</dbReference>
<keyword evidence="6" id="KW-1185">Reference proteome</keyword>
<dbReference type="InterPro" id="IPR015421">
    <property type="entry name" value="PyrdxlP-dep_Trfase_major"/>
</dbReference>
<dbReference type="PANTHER" id="PTHR48097:SF5">
    <property type="entry name" value="LOW SPECIFICITY L-THREONINE ALDOLASE"/>
    <property type="match status" value="1"/>
</dbReference>
<name>A0A7W8CRQ3_9BACL</name>
<keyword evidence="3" id="KW-0663">Pyridoxal phosphate</keyword>
<gene>
    <name evidence="5" type="ORF">HNQ44_000197</name>
</gene>
<accession>A0A7W8CRQ3</accession>
<proteinExistence type="inferred from homology"/>
<dbReference type="InterPro" id="IPR001597">
    <property type="entry name" value="ArAA_b-elim_lyase/Thr_aldolase"/>
</dbReference>
<sequence>MIRFENDYAEGAHPRILERLMETNEVQTPGYGTDDYCESARNLIMEACGDPTADVHFLVGGTQTNTTIIASILRPHQGVVSAHSGHIATHETGAIEATGHKILPLPSSDGKIDAEQIRGVYEEHWNDATHEHVVQPALVYISNPTEFGTLYSKSELEALRSVCLECGFTLMIDGARLGYGLAAEGNDLSLADIAKLCDVFYIGGTKIGALFGEAVVITNPALKKDFRYMIKQRGGLLAKGRILGIQFETLFTDGLYLELSKHAIDAAMTIRNAFESNGFEFKYQSKTNQQFPILHNEQIELLSKKYSFHKWETVNESESVVRFCTSWSTKAEHVEALVEDIEKLALQKSK</sequence>
<dbReference type="SUPFAM" id="SSF53383">
    <property type="entry name" value="PLP-dependent transferases"/>
    <property type="match status" value="1"/>
</dbReference>
<comment type="similarity">
    <text evidence="2">Belongs to the threonine aldolase family.</text>
</comment>
<evidence type="ECO:0000256" key="3">
    <source>
        <dbReference type="ARBA" id="ARBA00022898"/>
    </source>
</evidence>
<keyword evidence="5" id="KW-0456">Lyase</keyword>